<sequence>MSETLARLNSECIETESEMKALCGKMTVNVCGNKLRTLESSTRASFRALLSEKQVEEWRKKLDRIRTQVTMNVLMCLWDEAKETRERTEGINGGMKSLVELVCRIETTMNLLQDDLRGISTGGNLEGTTRQARIADAVWASSGLIDLPDQNQYQKATPSPIATDQKTMCTKILASLRFEGMTDRGERIAPAYPDTFKWLFNDEQDVSLGKNFRQWLQSENKEIFWITGKPASGKSTLMKFISTHQCLRSDLYKWAGGSHFFLATFYFWGPGSKAQRSRVGLLRSLLYQLLSQQPDLCPLVAPRRRILFDLAGIDAVSPDWQWTELRECLLRFASNIQHKMPLVLFIDGLDEYDGNHEELVAFFKQLHREYNPKLCISSRPWNVFSDEFRYNPSLRMEDLTKLDIDIYIKGRLGSSHGIQELRQLEPESITRLMEEIRDRAEGVFLWVVLVVQQLRTTARDSPRLPAIWKAFNALPRGLEELYEAIQRTIGESKQEMASKLYQLVMEWKRTWNGQIQATLLWCAIDCTEPLQPIWFPGPSRENSIIPLVSRFLAGHTKGILQVSAKSRRSRSPTVDFLHRTAFDWLQMERNSVKIRSQGPHGFYPILTLIAVLVGHLQRLGPPNMETPTYADFRRQCIFRILKFAREVENTAENRAKLVTILDRIESKRLLPVDLEPMFRDTFVSTSNRTVHNGLVTFAAAWGCLPYVQAKCDASPHILQVKRQSILPWIFSKPPTPISLLEASVLGGVNFGKHKDGWFNEARGFTQLQTSQRLDTIRFLLDNNVKPDNHLKKSMKKLTDAASIEGDYEDRYWTLVDKMFEHRSSIIGVDGMKHRLLSGIEEPHLGDEFPEFEIRPDSWWDSGIFSVDNLTSYLRKFC</sequence>
<dbReference type="Gene3D" id="3.40.50.300">
    <property type="entry name" value="P-loop containing nucleotide triphosphate hydrolases"/>
    <property type="match status" value="1"/>
</dbReference>
<dbReference type="InterPro" id="IPR027417">
    <property type="entry name" value="P-loop_NTPase"/>
</dbReference>
<dbReference type="InterPro" id="IPR056884">
    <property type="entry name" value="NPHP3-like_N"/>
</dbReference>
<dbReference type="AlphaFoldDB" id="A0A017SEY1"/>
<dbReference type="PANTHER" id="PTHR10039:SF5">
    <property type="entry name" value="NACHT DOMAIN-CONTAINING PROTEIN"/>
    <property type="match status" value="1"/>
</dbReference>
<dbReference type="RefSeq" id="XP_040638503.1">
    <property type="nucleotide sequence ID" value="XM_040787631.1"/>
</dbReference>
<gene>
    <name evidence="3" type="ORF">EURHEDRAFT_71279</name>
</gene>
<accession>A0A017SEY1</accession>
<dbReference type="Proteomes" id="UP000019804">
    <property type="component" value="Unassembled WGS sequence"/>
</dbReference>
<proteinExistence type="predicted"/>
<dbReference type="EMBL" id="KK088424">
    <property type="protein sequence ID" value="EYE94815.1"/>
    <property type="molecule type" value="Genomic_DNA"/>
</dbReference>
<evidence type="ECO:0000313" key="3">
    <source>
        <dbReference type="EMBL" id="EYE94815.1"/>
    </source>
</evidence>
<keyword evidence="4" id="KW-1185">Reference proteome</keyword>
<dbReference type="HOGENOM" id="CLU_002341_6_3_1"/>
<feature type="domain" description="Nephrocystin 3-like N-terminal" evidence="2">
    <location>
        <begin position="195"/>
        <end position="379"/>
    </location>
</feature>
<dbReference type="SUPFAM" id="SSF52540">
    <property type="entry name" value="P-loop containing nucleoside triphosphate hydrolases"/>
    <property type="match status" value="1"/>
</dbReference>
<name>A0A017SEY1_ASPRC</name>
<dbReference type="PANTHER" id="PTHR10039">
    <property type="entry name" value="AMELOGENIN"/>
    <property type="match status" value="1"/>
</dbReference>
<evidence type="ECO:0000256" key="1">
    <source>
        <dbReference type="ARBA" id="ARBA00022737"/>
    </source>
</evidence>
<dbReference type="STRING" id="1388766.A0A017SEY1"/>
<dbReference type="Pfam" id="PF24883">
    <property type="entry name" value="NPHP3_N"/>
    <property type="match status" value="1"/>
</dbReference>
<keyword evidence="1" id="KW-0677">Repeat</keyword>
<reference evidence="4" key="1">
    <citation type="journal article" date="2014" name="Nat. Commun.">
        <title>Genomic adaptations of the halophilic Dead Sea filamentous fungus Eurotium rubrum.</title>
        <authorList>
            <person name="Kis-Papo T."/>
            <person name="Weig A.R."/>
            <person name="Riley R."/>
            <person name="Persoh D."/>
            <person name="Salamov A."/>
            <person name="Sun H."/>
            <person name="Lipzen A."/>
            <person name="Wasser S.P."/>
            <person name="Rambold G."/>
            <person name="Grigoriev I.V."/>
            <person name="Nevo E."/>
        </authorList>
    </citation>
    <scope>NUCLEOTIDE SEQUENCE [LARGE SCALE GENOMIC DNA]</scope>
    <source>
        <strain evidence="4">CBS 135680</strain>
    </source>
</reference>
<organism evidence="3 4">
    <name type="scientific">Aspergillus ruber (strain CBS 135680)</name>
    <dbReference type="NCBI Taxonomy" id="1388766"/>
    <lineage>
        <taxon>Eukaryota</taxon>
        <taxon>Fungi</taxon>
        <taxon>Dikarya</taxon>
        <taxon>Ascomycota</taxon>
        <taxon>Pezizomycotina</taxon>
        <taxon>Eurotiomycetes</taxon>
        <taxon>Eurotiomycetidae</taxon>
        <taxon>Eurotiales</taxon>
        <taxon>Aspergillaceae</taxon>
        <taxon>Aspergillus</taxon>
        <taxon>Aspergillus subgen. Aspergillus</taxon>
    </lineage>
</organism>
<dbReference type="OrthoDB" id="443402at2759"/>
<protein>
    <recommendedName>
        <fullName evidence="2">Nephrocystin 3-like N-terminal domain-containing protein</fullName>
    </recommendedName>
</protein>
<dbReference type="GeneID" id="63702755"/>
<evidence type="ECO:0000313" key="4">
    <source>
        <dbReference type="Proteomes" id="UP000019804"/>
    </source>
</evidence>
<evidence type="ECO:0000259" key="2">
    <source>
        <dbReference type="Pfam" id="PF24883"/>
    </source>
</evidence>